<feature type="transmembrane region" description="Helical" evidence="5">
    <location>
        <begin position="339"/>
        <end position="359"/>
    </location>
</feature>
<feature type="transmembrane region" description="Helical" evidence="5">
    <location>
        <begin position="192"/>
        <end position="218"/>
    </location>
</feature>
<protein>
    <recommendedName>
        <fullName evidence="6">O-antigen ligase-related domain-containing protein</fullName>
    </recommendedName>
</protein>
<feature type="transmembrane region" description="Helical" evidence="5">
    <location>
        <begin position="225"/>
        <end position="244"/>
    </location>
</feature>
<dbReference type="GO" id="GO:0016020">
    <property type="term" value="C:membrane"/>
    <property type="evidence" value="ECO:0007669"/>
    <property type="project" value="UniProtKB-SubCell"/>
</dbReference>
<reference evidence="7 8" key="1">
    <citation type="submission" date="2019-08" db="EMBL/GenBank/DDBJ databases">
        <title>Chromobacterium paludis, a novel bacterium isolated from a Maryland marsh pond.</title>
        <authorList>
            <person name="Blackburn M.B."/>
            <person name="Gundersen-Rindal D.E."/>
        </authorList>
    </citation>
    <scope>NUCLEOTIDE SEQUENCE [LARGE SCALE GENOMIC DNA]</scope>
    <source>
        <strain evidence="8">IIBBL 257-1</strain>
    </source>
</reference>
<feature type="transmembrane region" description="Helical" evidence="5">
    <location>
        <begin position="119"/>
        <end position="143"/>
    </location>
</feature>
<dbReference type="InterPro" id="IPR051533">
    <property type="entry name" value="WaaL-like"/>
</dbReference>
<dbReference type="RefSeq" id="WP_149297714.1">
    <property type="nucleotide sequence ID" value="NZ_CP043473.1"/>
</dbReference>
<dbReference type="PANTHER" id="PTHR37422:SF13">
    <property type="entry name" value="LIPOPOLYSACCHARIDE BIOSYNTHESIS PROTEIN PA4999-RELATED"/>
    <property type="match status" value="1"/>
</dbReference>
<evidence type="ECO:0000256" key="4">
    <source>
        <dbReference type="ARBA" id="ARBA00023136"/>
    </source>
</evidence>
<feature type="transmembrane region" description="Helical" evidence="5">
    <location>
        <begin position="366"/>
        <end position="385"/>
    </location>
</feature>
<dbReference type="EMBL" id="CP043473">
    <property type="protein sequence ID" value="QEL56755.1"/>
    <property type="molecule type" value="Genomic_DNA"/>
</dbReference>
<evidence type="ECO:0000259" key="6">
    <source>
        <dbReference type="Pfam" id="PF04932"/>
    </source>
</evidence>
<keyword evidence="3 5" id="KW-1133">Transmembrane helix</keyword>
<dbReference type="KEGG" id="chrm:FYK34_14900"/>
<proteinExistence type="predicted"/>
<feature type="transmembrane region" description="Helical" evidence="5">
    <location>
        <begin position="155"/>
        <end position="172"/>
    </location>
</feature>
<accession>A0A5C1DJ46</accession>
<feature type="transmembrane region" description="Helical" evidence="5">
    <location>
        <begin position="93"/>
        <end position="113"/>
    </location>
</feature>
<keyword evidence="2 5" id="KW-0812">Transmembrane</keyword>
<organism evidence="7 8">
    <name type="scientific">Chromobacterium paludis</name>
    <dbReference type="NCBI Taxonomy" id="2605945"/>
    <lineage>
        <taxon>Bacteria</taxon>
        <taxon>Pseudomonadati</taxon>
        <taxon>Pseudomonadota</taxon>
        <taxon>Betaproteobacteria</taxon>
        <taxon>Neisseriales</taxon>
        <taxon>Chromobacteriaceae</taxon>
        <taxon>Chromobacterium</taxon>
    </lineage>
</organism>
<comment type="subcellular location">
    <subcellularLocation>
        <location evidence="1">Membrane</location>
        <topology evidence="1">Multi-pass membrane protein</topology>
    </subcellularLocation>
</comment>
<keyword evidence="4 5" id="KW-0472">Membrane</keyword>
<sequence>MRQFLPEKFAGYLAFVFLLYPIMVVKYLPFGGGARYLTVLSSTAALLILALKWREAGGGARLLRLGASFVAPFLPLVAGLAFLALYHQQQMDLGVIVIAVLCASLMYMALQAAPLSERHLAWSAAMAGWLYLIVACYEVFYLGRGRAWGGVYENRFGEFCVLGIGVGVIYVLRQWSRLAWGERAWMAGSLGATIYALVLSASRGPFLAFAALIVYVVWRNLRKKWFLIALAGGLALAAVVIAQSQSPYMDRVRLAFLEIWRFFEYGNVRGSSVGMRLEFWRIAIETTPLDQFFGKGKMPYAVIAEKFPVVRDGALYMNEFYTGAGVANPWGSDGDMPQLIGYGGYFLLLIYLATFLLLLRAGKLNAYKLWVLSCAFLFGLGEVVFFHRIGFAMVVSCWALASAIPIGPEMRALR</sequence>
<feature type="transmembrane region" description="Helical" evidence="5">
    <location>
        <begin position="12"/>
        <end position="29"/>
    </location>
</feature>
<evidence type="ECO:0000256" key="1">
    <source>
        <dbReference type="ARBA" id="ARBA00004141"/>
    </source>
</evidence>
<gene>
    <name evidence="7" type="ORF">FYK34_14900</name>
</gene>
<dbReference type="PANTHER" id="PTHR37422">
    <property type="entry name" value="TEICHURONIC ACID BIOSYNTHESIS PROTEIN TUAE"/>
    <property type="match status" value="1"/>
</dbReference>
<evidence type="ECO:0000256" key="2">
    <source>
        <dbReference type="ARBA" id="ARBA00022692"/>
    </source>
</evidence>
<feature type="domain" description="O-antigen ligase-related" evidence="6">
    <location>
        <begin position="192"/>
        <end position="300"/>
    </location>
</feature>
<evidence type="ECO:0000313" key="7">
    <source>
        <dbReference type="EMBL" id="QEL56755.1"/>
    </source>
</evidence>
<evidence type="ECO:0000256" key="3">
    <source>
        <dbReference type="ARBA" id="ARBA00022989"/>
    </source>
</evidence>
<dbReference type="InterPro" id="IPR007016">
    <property type="entry name" value="O-antigen_ligase-rel_domated"/>
</dbReference>
<dbReference type="Pfam" id="PF04932">
    <property type="entry name" value="Wzy_C"/>
    <property type="match status" value="1"/>
</dbReference>
<keyword evidence="8" id="KW-1185">Reference proteome</keyword>
<evidence type="ECO:0000313" key="8">
    <source>
        <dbReference type="Proteomes" id="UP000322079"/>
    </source>
</evidence>
<name>A0A5C1DJ46_9NEIS</name>
<evidence type="ECO:0000256" key="5">
    <source>
        <dbReference type="SAM" id="Phobius"/>
    </source>
</evidence>
<dbReference type="AlphaFoldDB" id="A0A5C1DJ46"/>
<feature type="transmembrane region" description="Helical" evidence="5">
    <location>
        <begin position="65"/>
        <end position="86"/>
    </location>
</feature>
<dbReference type="Proteomes" id="UP000322079">
    <property type="component" value="Chromosome"/>
</dbReference>